<comment type="caution">
    <text evidence="2">The sequence shown here is derived from an EMBL/GenBank/DDBJ whole genome shotgun (WGS) entry which is preliminary data.</text>
</comment>
<dbReference type="Proteomes" id="UP000681967">
    <property type="component" value="Unassembled WGS sequence"/>
</dbReference>
<feature type="non-terminal residue" evidence="2">
    <location>
        <position position="1"/>
    </location>
</feature>
<protein>
    <recommendedName>
        <fullName evidence="1">Hermes trasposase DNA-binding domain-containing protein</fullName>
    </recommendedName>
</protein>
<dbReference type="SUPFAM" id="SSF140996">
    <property type="entry name" value="Hermes dimerisation domain"/>
    <property type="match status" value="1"/>
</dbReference>
<dbReference type="Pfam" id="PF10683">
    <property type="entry name" value="DBD_Tnp_Hermes"/>
    <property type="match status" value="1"/>
</dbReference>
<sequence length="161" mass="18055">SFNGTNNLRTHASSCSSIDKSKSLFQKTVHDFYSSSKQSPIPLKVKLSVTEACTEFCALDGRAFEVIKGDGFKNLAKALFDAGQASNKSSIEVTDFLPHPTTVRIINFVNILTTLLDLMHFQISRNITRLYEQYKNQLIDICTKLTNFCLIVDQWTEAHTG</sequence>
<dbReference type="InterPro" id="IPR018473">
    <property type="entry name" value="Hermes_transposase_DNA-db"/>
</dbReference>
<reference evidence="2" key="1">
    <citation type="submission" date="2021-02" db="EMBL/GenBank/DDBJ databases">
        <authorList>
            <person name="Nowell W R."/>
        </authorList>
    </citation>
    <scope>NUCLEOTIDE SEQUENCE</scope>
</reference>
<proteinExistence type="predicted"/>
<organism evidence="2 3">
    <name type="scientific">Rotaria magnacalcarata</name>
    <dbReference type="NCBI Taxonomy" id="392030"/>
    <lineage>
        <taxon>Eukaryota</taxon>
        <taxon>Metazoa</taxon>
        <taxon>Spiralia</taxon>
        <taxon>Gnathifera</taxon>
        <taxon>Rotifera</taxon>
        <taxon>Eurotatoria</taxon>
        <taxon>Bdelloidea</taxon>
        <taxon>Philodinida</taxon>
        <taxon>Philodinidae</taxon>
        <taxon>Rotaria</taxon>
    </lineage>
</organism>
<feature type="domain" description="Hermes trasposase DNA-binding" evidence="1">
    <location>
        <begin position="49"/>
        <end position="102"/>
    </location>
</feature>
<evidence type="ECO:0000313" key="2">
    <source>
        <dbReference type="EMBL" id="CAF5159703.1"/>
    </source>
</evidence>
<dbReference type="Gene3D" id="1.10.10.1070">
    <property type="entry name" value="Zinc finger, BED domain-containing"/>
    <property type="match status" value="1"/>
</dbReference>
<dbReference type="EMBL" id="CAJOBH010264599">
    <property type="protein sequence ID" value="CAF5159703.1"/>
    <property type="molecule type" value="Genomic_DNA"/>
</dbReference>
<evidence type="ECO:0000259" key="1">
    <source>
        <dbReference type="Pfam" id="PF10683"/>
    </source>
</evidence>
<evidence type="ECO:0000313" key="3">
    <source>
        <dbReference type="Proteomes" id="UP000681967"/>
    </source>
</evidence>
<gene>
    <name evidence="2" type="ORF">BYL167_LOCUS74219</name>
</gene>
<accession>A0A8S3GCH1</accession>
<dbReference type="AlphaFoldDB" id="A0A8S3GCH1"/>
<name>A0A8S3GCH1_9BILA</name>